<feature type="region of interest" description="Disordered" evidence="1">
    <location>
        <begin position="153"/>
        <end position="177"/>
    </location>
</feature>
<name>A0A0N0CT39_9LACO</name>
<evidence type="ECO:0000313" key="2">
    <source>
        <dbReference type="EMBL" id="KOY77095.1"/>
    </source>
</evidence>
<organism evidence="2 3">
    <name type="scientific">Apilactobacillus kunkeei</name>
    <dbReference type="NCBI Taxonomy" id="148814"/>
    <lineage>
        <taxon>Bacteria</taxon>
        <taxon>Bacillati</taxon>
        <taxon>Bacillota</taxon>
        <taxon>Bacilli</taxon>
        <taxon>Lactobacillales</taxon>
        <taxon>Lactobacillaceae</taxon>
        <taxon>Apilactobacillus</taxon>
    </lineage>
</organism>
<dbReference type="AlphaFoldDB" id="A0A0N0CT39"/>
<dbReference type="PATRIC" id="fig|148814.8.peg.197"/>
<dbReference type="RefSeq" id="WP_053791404.1">
    <property type="nucleotide sequence ID" value="NZ_JXCY01000002.1"/>
</dbReference>
<gene>
    <name evidence="2" type="ORF">RZ71_10030</name>
</gene>
<keyword evidence="3" id="KW-1185">Reference proteome</keyword>
<dbReference type="Proteomes" id="UP000037778">
    <property type="component" value="Unassembled WGS sequence"/>
</dbReference>
<feature type="compositionally biased region" description="Basic and acidic residues" evidence="1">
    <location>
        <begin position="153"/>
        <end position="162"/>
    </location>
</feature>
<feature type="compositionally biased region" description="Basic residues" evidence="1">
    <location>
        <begin position="163"/>
        <end position="177"/>
    </location>
</feature>
<sequence>MEMDAQKFIDDVTAESFETYSAEVSLADLKKDTAKAFQPLMEFMEEQVNSGRLASALLQVKGEDISFYLQNNIVNLPYRYIKNISKMMSDETNCPLNVYMFVESPDVNRSKMRIDELSSQDDFAVNADLSAKLGAWANDQLAAIEENQKIEQEAAEKTDKKKPAAKKKTTKKTTKKK</sequence>
<dbReference type="EMBL" id="JXCY01000002">
    <property type="protein sequence ID" value="KOY77095.1"/>
    <property type="molecule type" value="Genomic_DNA"/>
</dbReference>
<evidence type="ECO:0000256" key="1">
    <source>
        <dbReference type="SAM" id="MobiDB-lite"/>
    </source>
</evidence>
<evidence type="ECO:0000313" key="3">
    <source>
        <dbReference type="Proteomes" id="UP000037778"/>
    </source>
</evidence>
<proteinExistence type="predicted"/>
<protein>
    <submittedName>
        <fullName evidence="2">Uncharacterized protein</fullName>
    </submittedName>
</protein>
<reference evidence="2 3" key="1">
    <citation type="journal article" date="2015" name="Genome Biol. Evol.">
        <title>Functionally Structured Genomes in Lactobacillus kunkeei Colonizing the Honey Crop and Food Products of Honeybees and Stingless Bees.</title>
        <authorList>
            <person name="Tamarit D."/>
            <person name="Ellegaard K.M."/>
            <person name="Wikander J."/>
            <person name="Olofsson T."/>
            <person name="Vasquez A."/>
            <person name="Andersson S.G."/>
        </authorList>
    </citation>
    <scope>NUCLEOTIDE SEQUENCE [LARGE SCALE GENOMIC DNA]</scope>
    <source>
        <strain evidence="2 3">LAko</strain>
    </source>
</reference>
<accession>A0A0N0CT39</accession>
<comment type="caution">
    <text evidence="2">The sequence shown here is derived from an EMBL/GenBank/DDBJ whole genome shotgun (WGS) entry which is preliminary data.</text>
</comment>